<feature type="region of interest" description="Disordered" evidence="1">
    <location>
        <begin position="301"/>
        <end position="395"/>
    </location>
</feature>
<feature type="compositionally biased region" description="Low complexity" evidence="1">
    <location>
        <begin position="316"/>
        <end position="342"/>
    </location>
</feature>
<dbReference type="EMBL" id="JAQQWM010000003">
    <property type="protein sequence ID" value="KAK8071872.1"/>
    <property type="molecule type" value="Genomic_DNA"/>
</dbReference>
<feature type="compositionally biased region" description="Polar residues" evidence="1">
    <location>
        <begin position="386"/>
        <end position="395"/>
    </location>
</feature>
<evidence type="ECO:0000313" key="3">
    <source>
        <dbReference type="EMBL" id="KAK8071872.1"/>
    </source>
</evidence>
<comment type="caution">
    <text evidence="3">The sequence shown here is derived from an EMBL/GenBank/DDBJ whole genome shotgun (WGS) entry which is preliminary data.</text>
</comment>
<keyword evidence="4" id="KW-1185">Reference proteome</keyword>
<reference evidence="3 4" key="1">
    <citation type="submission" date="2023-01" db="EMBL/GenBank/DDBJ databases">
        <title>Analysis of 21 Apiospora genomes using comparative genomics revels a genus with tremendous synthesis potential of carbohydrate active enzymes and secondary metabolites.</title>
        <authorList>
            <person name="Sorensen T."/>
        </authorList>
    </citation>
    <scope>NUCLEOTIDE SEQUENCE [LARGE SCALE GENOMIC DNA]</scope>
    <source>
        <strain evidence="3 4">CBS 83171</strain>
    </source>
</reference>
<evidence type="ECO:0000256" key="1">
    <source>
        <dbReference type="SAM" id="MobiDB-lite"/>
    </source>
</evidence>
<proteinExistence type="predicted"/>
<keyword evidence="2" id="KW-1133">Transmembrane helix</keyword>
<keyword evidence="2" id="KW-0812">Transmembrane</keyword>
<accession>A0ABR1VLY5</accession>
<evidence type="ECO:0000313" key="4">
    <source>
        <dbReference type="Proteomes" id="UP001446871"/>
    </source>
</evidence>
<feature type="region of interest" description="Disordered" evidence="1">
    <location>
        <begin position="260"/>
        <end position="281"/>
    </location>
</feature>
<gene>
    <name evidence="3" type="ORF">PG996_005220</name>
</gene>
<feature type="transmembrane region" description="Helical" evidence="2">
    <location>
        <begin position="160"/>
        <end position="179"/>
    </location>
</feature>
<feature type="compositionally biased region" description="Low complexity" evidence="1">
    <location>
        <begin position="93"/>
        <end position="103"/>
    </location>
</feature>
<feature type="region of interest" description="Disordered" evidence="1">
    <location>
        <begin position="93"/>
        <end position="119"/>
    </location>
</feature>
<evidence type="ECO:0000256" key="2">
    <source>
        <dbReference type="SAM" id="Phobius"/>
    </source>
</evidence>
<organism evidence="3 4">
    <name type="scientific">Apiospora saccharicola</name>
    <dbReference type="NCBI Taxonomy" id="335842"/>
    <lineage>
        <taxon>Eukaryota</taxon>
        <taxon>Fungi</taxon>
        <taxon>Dikarya</taxon>
        <taxon>Ascomycota</taxon>
        <taxon>Pezizomycotina</taxon>
        <taxon>Sordariomycetes</taxon>
        <taxon>Xylariomycetidae</taxon>
        <taxon>Amphisphaeriales</taxon>
        <taxon>Apiosporaceae</taxon>
        <taxon>Apiospora</taxon>
    </lineage>
</organism>
<protein>
    <submittedName>
        <fullName evidence="3">Uncharacterized protein</fullName>
    </submittedName>
</protein>
<feature type="transmembrane region" description="Helical" evidence="2">
    <location>
        <begin position="12"/>
        <end position="32"/>
    </location>
</feature>
<feature type="transmembrane region" description="Helical" evidence="2">
    <location>
        <begin position="126"/>
        <end position="148"/>
    </location>
</feature>
<sequence>MASPAEKAQAPLRIVTAATFLPAFALCIAHGARSGSPVPAVGLVPLAFSSGLSIFQLVRLRRYNKENRKKKQVAVRRPSQELLQEYETAEAAQAAAQQQQQQQGDEERGGGGEGDDELTQEPSHPVLTFFADTVLAAAIMVVLVFTWIQKGDSAELAMLAAYATIPLLVNFSIHLYLAVRELSRGLAIPALIRYLAWQVVPGACPDCGRHLRPASTPAMPWFAAAAASNRSTPSASPIPPASSPSRGLFGSFKMPPSMKAWKGPRGWKSSDGSGRAAAFLPPWFPGQQRYADLDEGGNYNTAAAAAGGETPHPHNGAADVGRGAGADATGEPEGAAAEALVAPYRDDPEAAGEPSTVDTDLLEEPEEVTVVGKKKKKGRGSVDVDQGSSRVWESS</sequence>
<feature type="transmembrane region" description="Helical" evidence="2">
    <location>
        <begin position="38"/>
        <end position="60"/>
    </location>
</feature>
<dbReference type="Proteomes" id="UP001446871">
    <property type="component" value="Unassembled WGS sequence"/>
</dbReference>
<keyword evidence="2" id="KW-0472">Membrane</keyword>
<name>A0ABR1VLY5_9PEZI</name>